<dbReference type="Proteomes" id="UP001159363">
    <property type="component" value="Chromosome 6"/>
</dbReference>
<proteinExistence type="predicted"/>
<feature type="compositionally biased region" description="Basic and acidic residues" evidence="1">
    <location>
        <begin position="15"/>
        <end position="24"/>
    </location>
</feature>
<protein>
    <submittedName>
        <fullName evidence="2">Uncharacterized protein</fullName>
    </submittedName>
</protein>
<feature type="region of interest" description="Disordered" evidence="1">
    <location>
        <begin position="1"/>
        <end position="46"/>
    </location>
</feature>
<evidence type="ECO:0000313" key="3">
    <source>
        <dbReference type="Proteomes" id="UP001159363"/>
    </source>
</evidence>
<gene>
    <name evidence="2" type="ORF">PR048_019349</name>
</gene>
<evidence type="ECO:0000313" key="2">
    <source>
        <dbReference type="EMBL" id="KAJ8878763.1"/>
    </source>
</evidence>
<dbReference type="EMBL" id="JARBHB010000007">
    <property type="protein sequence ID" value="KAJ8878763.1"/>
    <property type="molecule type" value="Genomic_DNA"/>
</dbReference>
<comment type="caution">
    <text evidence="2">The sequence shown here is derived from an EMBL/GenBank/DDBJ whole genome shotgun (WGS) entry which is preliminary data.</text>
</comment>
<keyword evidence="3" id="KW-1185">Reference proteome</keyword>
<evidence type="ECO:0000256" key="1">
    <source>
        <dbReference type="SAM" id="MobiDB-lite"/>
    </source>
</evidence>
<sequence>MRVIEASMEQGWTERAGETRDPRESPPTSGIVRHDSHMQKSRKTGDAVTINKTNLLINCLALTHRQPCCRPECNELCNKSKDHISYKDAWQ</sequence>
<reference evidence="2 3" key="1">
    <citation type="submission" date="2023-02" db="EMBL/GenBank/DDBJ databases">
        <title>LHISI_Scaffold_Assembly.</title>
        <authorList>
            <person name="Stuart O.P."/>
            <person name="Cleave R."/>
            <person name="Magrath M.J.L."/>
            <person name="Mikheyev A.S."/>
        </authorList>
    </citation>
    <scope>NUCLEOTIDE SEQUENCE [LARGE SCALE GENOMIC DNA]</scope>
    <source>
        <strain evidence="2">Daus_M_001</strain>
        <tissue evidence="2">Leg muscle</tissue>
    </source>
</reference>
<organism evidence="2 3">
    <name type="scientific">Dryococelus australis</name>
    <dbReference type="NCBI Taxonomy" id="614101"/>
    <lineage>
        <taxon>Eukaryota</taxon>
        <taxon>Metazoa</taxon>
        <taxon>Ecdysozoa</taxon>
        <taxon>Arthropoda</taxon>
        <taxon>Hexapoda</taxon>
        <taxon>Insecta</taxon>
        <taxon>Pterygota</taxon>
        <taxon>Neoptera</taxon>
        <taxon>Polyneoptera</taxon>
        <taxon>Phasmatodea</taxon>
        <taxon>Verophasmatodea</taxon>
        <taxon>Anareolatae</taxon>
        <taxon>Phasmatidae</taxon>
        <taxon>Eurycanthinae</taxon>
        <taxon>Dryococelus</taxon>
    </lineage>
</organism>
<accession>A0ABQ9H394</accession>
<name>A0ABQ9H394_9NEOP</name>